<gene>
    <name evidence="7" type="ORF">R7226_18665</name>
</gene>
<evidence type="ECO:0000256" key="5">
    <source>
        <dbReference type="ARBA" id="ARBA00023136"/>
    </source>
</evidence>
<name>A0ABU4HST3_9ACTN</name>
<dbReference type="InterPro" id="IPR002781">
    <property type="entry name" value="TM_pro_TauE-like"/>
</dbReference>
<feature type="transmembrane region" description="Helical" evidence="6">
    <location>
        <begin position="6"/>
        <end position="35"/>
    </location>
</feature>
<evidence type="ECO:0000256" key="1">
    <source>
        <dbReference type="ARBA" id="ARBA00004141"/>
    </source>
</evidence>
<sequence length="117" mass="11707">MRVGRLAAIGTAGGLFSGLFGVGGGTVMVPLLLLWMGYEARAAAATSLGAIVLTAAFAAATQGLYGNVDVLAGVLVGIPAIGGVLLGTWLQQRVHSDTIAFAFAALLVVAAIQLVVR</sequence>
<reference evidence="8" key="1">
    <citation type="submission" date="2023-07" db="EMBL/GenBank/DDBJ databases">
        <title>Conexibacter stalactiti sp. nov., isolated from stalactites in a lava cave and emended description of the genus Conexibacter.</title>
        <authorList>
            <person name="Lee S.D."/>
        </authorList>
    </citation>
    <scope>NUCLEOTIDE SEQUENCE [LARGE SCALE GENOMIC DNA]</scope>
    <source>
        <strain evidence="8">KCTC 39840</strain>
    </source>
</reference>
<feature type="transmembrane region" description="Helical" evidence="6">
    <location>
        <begin position="70"/>
        <end position="90"/>
    </location>
</feature>
<dbReference type="InterPro" id="IPR051598">
    <property type="entry name" value="TSUP/Inactive_protease-like"/>
</dbReference>
<evidence type="ECO:0000256" key="4">
    <source>
        <dbReference type="ARBA" id="ARBA00022989"/>
    </source>
</evidence>
<dbReference type="PANTHER" id="PTHR43701">
    <property type="entry name" value="MEMBRANE TRANSPORTER PROTEIN MJ0441-RELATED"/>
    <property type="match status" value="1"/>
</dbReference>
<dbReference type="PANTHER" id="PTHR43701:SF2">
    <property type="entry name" value="MEMBRANE TRANSPORTER PROTEIN YJNA-RELATED"/>
    <property type="match status" value="1"/>
</dbReference>
<evidence type="ECO:0000256" key="2">
    <source>
        <dbReference type="ARBA" id="ARBA00009142"/>
    </source>
</evidence>
<comment type="subcellular location">
    <subcellularLocation>
        <location evidence="6">Cell membrane</location>
        <topology evidence="6">Multi-pass membrane protein</topology>
    </subcellularLocation>
    <subcellularLocation>
        <location evidence="1">Membrane</location>
        <topology evidence="1">Multi-pass membrane protein</topology>
    </subcellularLocation>
</comment>
<dbReference type="EMBL" id="JAWSTH010000054">
    <property type="protein sequence ID" value="MDW5596376.1"/>
    <property type="molecule type" value="Genomic_DNA"/>
</dbReference>
<keyword evidence="4 6" id="KW-1133">Transmembrane helix</keyword>
<keyword evidence="6" id="KW-1003">Cell membrane</keyword>
<evidence type="ECO:0000313" key="7">
    <source>
        <dbReference type="EMBL" id="MDW5596376.1"/>
    </source>
</evidence>
<comment type="caution">
    <text evidence="7">The sequence shown here is derived from an EMBL/GenBank/DDBJ whole genome shotgun (WGS) entry which is preliminary data.</text>
</comment>
<dbReference type="Proteomes" id="UP001284601">
    <property type="component" value="Unassembled WGS sequence"/>
</dbReference>
<accession>A0ABU4HST3</accession>
<evidence type="ECO:0000313" key="8">
    <source>
        <dbReference type="Proteomes" id="UP001284601"/>
    </source>
</evidence>
<organism evidence="7 8">
    <name type="scientific">Conexibacter stalactiti</name>
    <dbReference type="NCBI Taxonomy" id="1940611"/>
    <lineage>
        <taxon>Bacteria</taxon>
        <taxon>Bacillati</taxon>
        <taxon>Actinomycetota</taxon>
        <taxon>Thermoleophilia</taxon>
        <taxon>Solirubrobacterales</taxon>
        <taxon>Conexibacteraceae</taxon>
        <taxon>Conexibacter</taxon>
    </lineage>
</organism>
<proteinExistence type="inferred from homology"/>
<feature type="transmembrane region" description="Helical" evidence="6">
    <location>
        <begin position="99"/>
        <end position="116"/>
    </location>
</feature>
<dbReference type="Pfam" id="PF01925">
    <property type="entry name" value="TauE"/>
    <property type="match status" value="1"/>
</dbReference>
<evidence type="ECO:0000256" key="3">
    <source>
        <dbReference type="ARBA" id="ARBA00022692"/>
    </source>
</evidence>
<keyword evidence="5 6" id="KW-0472">Membrane</keyword>
<keyword evidence="8" id="KW-1185">Reference proteome</keyword>
<evidence type="ECO:0000256" key="6">
    <source>
        <dbReference type="RuleBase" id="RU363041"/>
    </source>
</evidence>
<keyword evidence="3 6" id="KW-0812">Transmembrane</keyword>
<comment type="similarity">
    <text evidence="2 6">Belongs to the 4-toluene sulfonate uptake permease (TSUP) (TC 2.A.102) family.</text>
</comment>
<feature type="transmembrane region" description="Helical" evidence="6">
    <location>
        <begin position="42"/>
        <end position="64"/>
    </location>
</feature>
<dbReference type="RefSeq" id="WP_318598759.1">
    <property type="nucleotide sequence ID" value="NZ_JAWSTH010000054.1"/>
</dbReference>
<protein>
    <recommendedName>
        <fullName evidence="6">Probable membrane transporter protein</fullName>
    </recommendedName>
</protein>